<keyword evidence="2" id="KW-0732">Signal</keyword>
<dbReference type="EMBL" id="JBHRSS010000008">
    <property type="protein sequence ID" value="MFC3105440.1"/>
    <property type="molecule type" value="Genomic_DNA"/>
</dbReference>
<dbReference type="Proteomes" id="UP001595462">
    <property type="component" value="Unassembled WGS sequence"/>
</dbReference>
<dbReference type="NCBIfam" id="TIGR03749">
    <property type="entry name" value="conj_TIGR03749"/>
    <property type="match status" value="1"/>
</dbReference>
<sequence length="303" mass="32366">MKPAHPTDRSYWRALFGVLVLALTAFTSAHATDIRHSKREPIDIKLPVGTERIVVFGHEVRVGLPPKIANPDVLRVQSTGGAVYLKAKKPFDTQRVQIQDMTTGQILLFDLSGVKHASDETVKVEIDPDQTSKGQASGGADQGSTSQAQYKPVPPDAFPGGSRYQGAPIPVALVRHAAQALYSPQRIVAGSRRIHRIAVAHGGISGLLPAYPVAAKPLAAWREAPYTVTAIEITNRDPNRRFQLDPRNLAGAFYAASFMHDTVGPAGALIDTTTLFAVTKNGGLSDALTPPAGDRATEADDAD</sequence>
<dbReference type="Pfam" id="PF11920">
    <property type="entry name" value="DUF3438"/>
    <property type="match status" value="1"/>
</dbReference>
<evidence type="ECO:0000256" key="1">
    <source>
        <dbReference type="SAM" id="MobiDB-lite"/>
    </source>
</evidence>
<dbReference type="RefSeq" id="WP_353250984.1">
    <property type="nucleotide sequence ID" value="NZ_JBHRSS010000008.1"/>
</dbReference>
<reference evidence="4" key="1">
    <citation type="journal article" date="2019" name="Int. J. Syst. Evol. Microbiol.">
        <title>The Global Catalogue of Microorganisms (GCM) 10K type strain sequencing project: providing services to taxonomists for standard genome sequencing and annotation.</title>
        <authorList>
            <consortium name="The Broad Institute Genomics Platform"/>
            <consortium name="The Broad Institute Genome Sequencing Center for Infectious Disease"/>
            <person name="Wu L."/>
            <person name="Ma J."/>
        </authorList>
    </citation>
    <scope>NUCLEOTIDE SEQUENCE [LARGE SCALE GENOMIC DNA]</scope>
    <source>
        <strain evidence="4">KCTC 52640</strain>
    </source>
</reference>
<feature type="signal peptide" evidence="2">
    <location>
        <begin position="1"/>
        <end position="31"/>
    </location>
</feature>
<gene>
    <name evidence="3" type="ORF">ACFOSU_16315</name>
</gene>
<evidence type="ECO:0000313" key="3">
    <source>
        <dbReference type="EMBL" id="MFC3105440.1"/>
    </source>
</evidence>
<name>A0ABV7ESE2_9GAMM</name>
<evidence type="ECO:0000256" key="2">
    <source>
        <dbReference type="SAM" id="SignalP"/>
    </source>
</evidence>
<accession>A0ABV7ESE2</accession>
<feature type="region of interest" description="Disordered" evidence="1">
    <location>
        <begin position="124"/>
        <end position="149"/>
    </location>
</feature>
<comment type="caution">
    <text evidence="3">The sequence shown here is derived from an EMBL/GenBank/DDBJ whole genome shotgun (WGS) entry which is preliminary data.</text>
</comment>
<keyword evidence="4" id="KW-1185">Reference proteome</keyword>
<proteinExistence type="predicted"/>
<protein>
    <submittedName>
        <fullName evidence="3">TIGR03749 family integrating conjugative element protein</fullName>
    </submittedName>
</protein>
<dbReference type="InterPro" id="IPR021844">
    <property type="entry name" value="Integr_conj_element_PFL4704"/>
</dbReference>
<organism evidence="3 4">
    <name type="scientific">Salinisphaera aquimarina</name>
    <dbReference type="NCBI Taxonomy" id="2094031"/>
    <lineage>
        <taxon>Bacteria</taxon>
        <taxon>Pseudomonadati</taxon>
        <taxon>Pseudomonadota</taxon>
        <taxon>Gammaproteobacteria</taxon>
        <taxon>Salinisphaerales</taxon>
        <taxon>Salinisphaeraceae</taxon>
        <taxon>Salinisphaera</taxon>
    </lineage>
</organism>
<evidence type="ECO:0000313" key="4">
    <source>
        <dbReference type="Proteomes" id="UP001595462"/>
    </source>
</evidence>
<feature type="chain" id="PRO_5045179994" evidence="2">
    <location>
        <begin position="32"/>
        <end position="303"/>
    </location>
</feature>